<dbReference type="EMBL" id="CAJPDR010000780">
    <property type="protein sequence ID" value="CAF9942627.1"/>
    <property type="molecule type" value="Genomic_DNA"/>
</dbReference>
<comment type="caution">
    <text evidence="2">The sequence shown here is derived from an EMBL/GenBank/DDBJ whole genome shotgun (WGS) entry which is preliminary data.</text>
</comment>
<dbReference type="Proteomes" id="UP000664203">
    <property type="component" value="Unassembled WGS sequence"/>
</dbReference>
<keyword evidence="3" id="KW-1185">Reference proteome</keyword>
<evidence type="ECO:0000256" key="1">
    <source>
        <dbReference type="SAM" id="MobiDB-lite"/>
    </source>
</evidence>
<organism evidence="2 3">
    <name type="scientific">Alectoria fallacina</name>
    <dbReference type="NCBI Taxonomy" id="1903189"/>
    <lineage>
        <taxon>Eukaryota</taxon>
        <taxon>Fungi</taxon>
        <taxon>Dikarya</taxon>
        <taxon>Ascomycota</taxon>
        <taxon>Pezizomycotina</taxon>
        <taxon>Lecanoromycetes</taxon>
        <taxon>OSLEUM clade</taxon>
        <taxon>Lecanoromycetidae</taxon>
        <taxon>Lecanorales</taxon>
        <taxon>Lecanorineae</taxon>
        <taxon>Parmeliaceae</taxon>
        <taxon>Alectoria</taxon>
    </lineage>
</organism>
<gene>
    <name evidence="2" type="ORF">ALECFALPRED_009866</name>
</gene>
<accession>A0A8H3J8M1</accession>
<proteinExistence type="predicted"/>
<evidence type="ECO:0000313" key="3">
    <source>
        <dbReference type="Proteomes" id="UP000664203"/>
    </source>
</evidence>
<evidence type="ECO:0000313" key="2">
    <source>
        <dbReference type="EMBL" id="CAF9942627.1"/>
    </source>
</evidence>
<name>A0A8H3J8M1_9LECA</name>
<dbReference type="AlphaFoldDB" id="A0A8H3J8M1"/>
<reference evidence="2" key="1">
    <citation type="submission" date="2021-03" db="EMBL/GenBank/DDBJ databases">
        <authorList>
            <person name="Tagirdzhanova G."/>
        </authorList>
    </citation>
    <scope>NUCLEOTIDE SEQUENCE</scope>
</reference>
<protein>
    <submittedName>
        <fullName evidence="2">Uncharacterized protein</fullName>
    </submittedName>
</protein>
<feature type="compositionally biased region" description="Basic and acidic residues" evidence="1">
    <location>
        <begin position="13"/>
        <end position="22"/>
    </location>
</feature>
<feature type="region of interest" description="Disordered" evidence="1">
    <location>
        <begin position="1"/>
        <end position="123"/>
    </location>
</feature>
<sequence length="123" mass="13567">MYKYDAGDAGDASDLKPLHARSESPPNNQPADDMTMRCGEDVELEAGVDSDATVKAENLKEEDDDSDYTEHGGRKLDRRKKPSKRALFSESQSGKRIPFAGRKSKHSNHRLRFDGSEGVDGIA</sequence>